<keyword evidence="4 5" id="KW-0472">Membrane</keyword>
<organism evidence="7 8">
    <name type="scientific">Candidatus Kaiserbacteria bacterium RIFOXYD1_FULL_42_15</name>
    <dbReference type="NCBI Taxonomy" id="1798532"/>
    <lineage>
        <taxon>Bacteria</taxon>
        <taxon>Candidatus Kaiseribacteriota</taxon>
    </lineage>
</organism>
<dbReference type="AlphaFoldDB" id="A0A1F6FPX1"/>
<gene>
    <name evidence="7" type="ORF">A2592_00615</name>
</gene>
<evidence type="ECO:0000313" key="8">
    <source>
        <dbReference type="Proteomes" id="UP000179230"/>
    </source>
</evidence>
<comment type="caution">
    <text evidence="7">The sequence shown here is derived from an EMBL/GenBank/DDBJ whole genome shotgun (WGS) entry which is preliminary data.</text>
</comment>
<keyword evidence="2 5" id="KW-0812">Transmembrane</keyword>
<feature type="transmembrane region" description="Helical" evidence="5">
    <location>
        <begin position="199"/>
        <end position="226"/>
    </location>
</feature>
<protein>
    <recommendedName>
        <fullName evidence="6">Sodium/calcium exchanger membrane region domain-containing protein</fullName>
    </recommendedName>
</protein>
<dbReference type="Pfam" id="PF01699">
    <property type="entry name" value="Na_Ca_ex"/>
    <property type="match status" value="2"/>
</dbReference>
<dbReference type="InterPro" id="IPR044880">
    <property type="entry name" value="NCX_ion-bd_dom_sf"/>
</dbReference>
<dbReference type="EMBL" id="MFMT01000037">
    <property type="protein sequence ID" value="OGG87893.1"/>
    <property type="molecule type" value="Genomic_DNA"/>
</dbReference>
<reference evidence="7 8" key="1">
    <citation type="journal article" date="2016" name="Nat. Commun.">
        <title>Thousands of microbial genomes shed light on interconnected biogeochemical processes in an aquifer system.</title>
        <authorList>
            <person name="Anantharaman K."/>
            <person name="Brown C.T."/>
            <person name="Hug L.A."/>
            <person name="Sharon I."/>
            <person name="Castelle C.J."/>
            <person name="Probst A.J."/>
            <person name="Thomas B.C."/>
            <person name="Singh A."/>
            <person name="Wilkins M.J."/>
            <person name="Karaoz U."/>
            <person name="Brodie E.L."/>
            <person name="Williams K.H."/>
            <person name="Hubbard S.S."/>
            <person name="Banfield J.F."/>
        </authorList>
    </citation>
    <scope>NUCLEOTIDE SEQUENCE [LARGE SCALE GENOMIC DNA]</scope>
</reference>
<feature type="transmembrane region" description="Helical" evidence="5">
    <location>
        <begin position="238"/>
        <end position="263"/>
    </location>
</feature>
<feature type="transmembrane region" description="Helical" evidence="5">
    <location>
        <begin position="299"/>
        <end position="316"/>
    </location>
</feature>
<name>A0A1F6FPX1_9BACT</name>
<sequence length="317" mass="34223">MDLLLIVQWMVILAISIFVLVKGAKVFVGGASQIGSYFGMNQFFIGVLIVGMGTSLPELASSLIGVFSGINEIVVANAVGSNIADILLIIGALAFWGGKILISRELIKTELPIFFIATIYFAATLIDGEVDRLESLLLLSTFFVYVWYLLVKSSETKMEVALKKRTERKLPLKVVFLTIFSLAVILIGASFAINMVVNIATALTVPIGLISITAIAIGTSLPELFISIQAIRSKKTELAIGNIFGANTFNMLVGVGLPGLFIPLMAGEVVMKLGLGIMLASSAILFVSSISGEIRRWEGLMMLILFIFFLIKLTSFL</sequence>
<dbReference type="InterPro" id="IPR004481">
    <property type="entry name" value="K/Na/Ca-exchanger"/>
</dbReference>
<evidence type="ECO:0000256" key="3">
    <source>
        <dbReference type="ARBA" id="ARBA00022989"/>
    </source>
</evidence>
<evidence type="ECO:0000256" key="1">
    <source>
        <dbReference type="ARBA" id="ARBA00004141"/>
    </source>
</evidence>
<dbReference type="NCBIfam" id="TIGR00367">
    <property type="entry name" value="calcium/sodium antiporter"/>
    <property type="match status" value="1"/>
</dbReference>
<dbReference type="Gene3D" id="1.20.1420.30">
    <property type="entry name" value="NCX, central ion-binding region"/>
    <property type="match status" value="1"/>
</dbReference>
<dbReference type="GO" id="GO:0005262">
    <property type="term" value="F:calcium channel activity"/>
    <property type="evidence" value="ECO:0007669"/>
    <property type="project" value="TreeGrafter"/>
</dbReference>
<feature type="transmembrane region" description="Helical" evidence="5">
    <location>
        <begin position="269"/>
        <end position="287"/>
    </location>
</feature>
<feature type="transmembrane region" description="Helical" evidence="5">
    <location>
        <begin position="109"/>
        <end position="126"/>
    </location>
</feature>
<comment type="subcellular location">
    <subcellularLocation>
        <location evidence="1">Membrane</location>
        <topology evidence="1">Multi-pass membrane protein</topology>
    </subcellularLocation>
</comment>
<accession>A0A1F6FPX1</accession>
<dbReference type="InterPro" id="IPR004837">
    <property type="entry name" value="NaCa_Exmemb"/>
</dbReference>
<feature type="transmembrane region" description="Helical" evidence="5">
    <location>
        <begin position="172"/>
        <end position="193"/>
    </location>
</feature>
<feature type="transmembrane region" description="Helical" evidence="5">
    <location>
        <begin position="6"/>
        <end position="31"/>
    </location>
</feature>
<evidence type="ECO:0000256" key="4">
    <source>
        <dbReference type="ARBA" id="ARBA00023136"/>
    </source>
</evidence>
<evidence type="ECO:0000256" key="2">
    <source>
        <dbReference type="ARBA" id="ARBA00022692"/>
    </source>
</evidence>
<feature type="transmembrane region" description="Helical" evidence="5">
    <location>
        <begin position="73"/>
        <end position="97"/>
    </location>
</feature>
<feature type="domain" description="Sodium/calcium exchanger membrane region" evidence="6">
    <location>
        <begin position="174"/>
        <end position="311"/>
    </location>
</feature>
<dbReference type="GO" id="GO:0008273">
    <property type="term" value="F:calcium, potassium:sodium antiporter activity"/>
    <property type="evidence" value="ECO:0007669"/>
    <property type="project" value="TreeGrafter"/>
</dbReference>
<evidence type="ECO:0000259" key="6">
    <source>
        <dbReference type="Pfam" id="PF01699"/>
    </source>
</evidence>
<dbReference type="GO" id="GO:0005886">
    <property type="term" value="C:plasma membrane"/>
    <property type="evidence" value="ECO:0007669"/>
    <property type="project" value="TreeGrafter"/>
</dbReference>
<evidence type="ECO:0000313" key="7">
    <source>
        <dbReference type="EMBL" id="OGG87893.1"/>
    </source>
</evidence>
<dbReference type="GO" id="GO:0006874">
    <property type="term" value="P:intracellular calcium ion homeostasis"/>
    <property type="evidence" value="ECO:0007669"/>
    <property type="project" value="TreeGrafter"/>
</dbReference>
<dbReference type="PANTHER" id="PTHR10846">
    <property type="entry name" value="SODIUM/POTASSIUM/CALCIUM EXCHANGER"/>
    <property type="match status" value="1"/>
</dbReference>
<proteinExistence type="predicted"/>
<feature type="domain" description="Sodium/calcium exchanger membrane region" evidence="6">
    <location>
        <begin position="10"/>
        <end position="150"/>
    </location>
</feature>
<feature type="transmembrane region" description="Helical" evidence="5">
    <location>
        <begin position="43"/>
        <end position="67"/>
    </location>
</feature>
<keyword evidence="3 5" id="KW-1133">Transmembrane helix</keyword>
<dbReference type="PANTHER" id="PTHR10846:SF8">
    <property type="entry name" value="INNER MEMBRANE PROTEIN YRBG"/>
    <property type="match status" value="1"/>
</dbReference>
<feature type="transmembrane region" description="Helical" evidence="5">
    <location>
        <begin position="132"/>
        <end position="151"/>
    </location>
</feature>
<dbReference type="Proteomes" id="UP000179230">
    <property type="component" value="Unassembled WGS sequence"/>
</dbReference>
<evidence type="ECO:0000256" key="5">
    <source>
        <dbReference type="SAM" id="Phobius"/>
    </source>
</evidence>